<feature type="signal peptide" evidence="1">
    <location>
        <begin position="1"/>
        <end position="20"/>
    </location>
</feature>
<dbReference type="RefSeq" id="XP_019037357.1">
    <property type="nucleotide sequence ID" value="XM_019185037.1"/>
</dbReference>
<protein>
    <submittedName>
        <fullName evidence="2">Uncharacterized protein</fullName>
    </submittedName>
</protein>
<reference evidence="2 3" key="1">
    <citation type="journal article" date="2016" name="Proc. Natl. Acad. Sci. U.S.A.">
        <title>Comparative genomics of biotechnologically important yeasts.</title>
        <authorList>
            <person name="Riley R."/>
            <person name="Haridas S."/>
            <person name="Wolfe K.H."/>
            <person name="Lopes M.R."/>
            <person name="Hittinger C.T."/>
            <person name="Goeker M."/>
            <person name="Salamov A.A."/>
            <person name="Wisecaver J.H."/>
            <person name="Long T.M."/>
            <person name="Calvey C.H."/>
            <person name="Aerts A.L."/>
            <person name="Barry K.W."/>
            <person name="Choi C."/>
            <person name="Clum A."/>
            <person name="Coughlan A.Y."/>
            <person name="Deshpande S."/>
            <person name="Douglass A.P."/>
            <person name="Hanson S.J."/>
            <person name="Klenk H.-P."/>
            <person name="LaButti K.M."/>
            <person name="Lapidus A."/>
            <person name="Lindquist E.A."/>
            <person name="Lipzen A.M."/>
            <person name="Meier-Kolthoff J.P."/>
            <person name="Ohm R.A."/>
            <person name="Otillar R.P."/>
            <person name="Pangilinan J.L."/>
            <person name="Peng Y."/>
            <person name="Rokas A."/>
            <person name="Rosa C.A."/>
            <person name="Scheuner C."/>
            <person name="Sibirny A.A."/>
            <person name="Slot J.C."/>
            <person name="Stielow J.B."/>
            <person name="Sun H."/>
            <person name="Kurtzman C.P."/>
            <person name="Blackwell M."/>
            <person name="Grigoriev I.V."/>
            <person name="Jeffries T.W."/>
        </authorList>
    </citation>
    <scope>NUCLEOTIDE SEQUENCE [LARGE SCALE GENOMIC DNA]</scope>
    <source>
        <strain evidence="3">ATCC 58044 / CBS 1984 / NCYC 433 / NRRL Y-366-8</strain>
    </source>
</reference>
<feature type="chain" id="PRO_5009133599" evidence="1">
    <location>
        <begin position="21"/>
        <end position="247"/>
    </location>
</feature>
<evidence type="ECO:0000256" key="1">
    <source>
        <dbReference type="SAM" id="SignalP"/>
    </source>
</evidence>
<accession>A0A1E3NYR5</accession>
<keyword evidence="1" id="KW-0732">Signal</keyword>
<dbReference type="OrthoDB" id="10510717at2759"/>
<organism evidence="2 3">
    <name type="scientific">Wickerhamomyces anomalus (strain ATCC 58044 / CBS 1984 / NCYC 433 / NRRL Y-366-8)</name>
    <name type="common">Yeast</name>
    <name type="synonym">Hansenula anomala</name>
    <dbReference type="NCBI Taxonomy" id="683960"/>
    <lineage>
        <taxon>Eukaryota</taxon>
        <taxon>Fungi</taxon>
        <taxon>Dikarya</taxon>
        <taxon>Ascomycota</taxon>
        <taxon>Saccharomycotina</taxon>
        <taxon>Saccharomycetes</taxon>
        <taxon>Phaffomycetales</taxon>
        <taxon>Wickerhamomycetaceae</taxon>
        <taxon>Wickerhamomyces</taxon>
    </lineage>
</organism>
<name>A0A1E3NYR5_WICAA</name>
<gene>
    <name evidence="2" type="ORF">WICANDRAFT_80307</name>
</gene>
<dbReference type="Proteomes" id="UP000094112">
    <property type="component" value="Unassembled WGS sequence"/>
</dbReference>
<dbReference type="AlphaFoldDB" id="A0A1E3NYR5"/>
<evidence type="ECO:0000313" key="2">
    <source>
        <dbReference type="EMBL" id="ODQ58150.1"/>
    </source>
</evidence>
<dbReference type="EMBL" id="KV454212">
    <property type="protein sequence ID" value="ODQ58150.1"/>
    <property type="molecule type" value="Genomic_DNA"/>
</dbReference>
<evidence type="ECO:0000313" key="3">
    <source>
        <dbReference type="Proteomes" id="UP000094112"/>
    </source>
</evidence>
<keyword evidence="3" id="KW-1185">Reference proteome</keyword>
<dbReference type="GeneID" id="30202283"/>
<sequence length="247" mass="26867">MFYKIITGLVLLLCASLSLADGSQNIGSLQVTPLDYDKYAETIDLKLLRFFDSNEVFFYDSEAKTYDSATQTVRNASILSTGQFTIGQEGKDYYLTINPVSGVVSVSKDSKTSNGLFYINDNYLYYQYHKLFVACKSTPDAHNYTLTWRGASSPAICQNDWLLIYLKPYGSSNGTAISSYYPNEYAASIASTATDNTDTSTVTAPVTTGSSKASANGANAHLVGIESGVSRYSGLSVLIVVLISFIF</sequence>
<proteinExistence type="predicted"/>